<dbReference type="PANTHER" id="PTHR43308:SF5">
    <property type="entry name" value="S-LAYER PROTEIN _ PEPTIDOGLYCAN ENDO-BETA-N-ACETYLGLUCOSAMINIDASE"/>
    <property type="match status" value="1"/>
</dbReference>
<dbReference type="PANTHER" id="PTHR43308">
    <property type="entry name" value="OUTER MEMBRANE PROTEIN ALPHA-RELATED"/>
    <property type="match status" value="1"/>
</dbReference>
<reference evidence="2" key="1">
    <citation type="submission" date="2023-04" db="EMBL/GenBank/DDBJ databases">
        <title>Comparative genomic analysis of Cohnella hashimotonis sp. nov., isolated from the International Space Station.</title>
        <authorList>
            <person name="Venkateswaran K."/>
            <person name="Simpson A."/>
        </authorList>
    </citation>
    <scope>NUCLEOTIDE SEQUENCE</scope>
    <source>
        <strain evidence="2">F6_2S_P_1</strain>
    </source>
</reference>
<organism evidence="2 3">
    <name type="scientific">Cohnella hashimotonis</name>
    <dbReference type="NCBI Taxonomy" id="2826895"/>
    <lineage>
        <taxon>Bacteria</taxon>
        <taxon>Bacillati</taxon>
        <taxon>Bacillota</taxon>
        <taxon>Bacilli</taxon>
        <taxon>Bacillales</taxon>
        <taxon>Paenibacillaceae</taxon>
        <taxon>Cohnella</taxon>
    </lineage>
</organism>
<dbReference type="RefSeq" id="WP_282907401.1">
    <property type="nucleotide sequence ID" value="NZ_JAGRPV010000001.1"/>
</dbReference>
<name>A0ABT6TEX6_9BACL</name>
<gene>
    <name evidence="2" type="ORF">KB449_05455</name>
</gene>
<feature type="domain" description="SLH" evidence="1">
    <location>
        <begin position="52"/>
        <end position="115"/>
    </location>
</feature>
<dbReference type="PROSITE" id="PS51272">
    <property type="entry name" value="SLH"/>
    <property type="match status" value="1"/>
</dbReference>
<dbReference type="EMBL" id="JAGRPV010000001">
    <property type="protein sequence ID" value="MDI4644397.1"/>
    <property type="molecule type" value="Genomic_DNA"/>
</dbReference>
<dbReference type="Proteomes" id="UP001161691">
    <property type="component" value="Unassembled WGS sequence"/>
</dbReference>
<keyword evidence="3" id="KW-1185">Reference proteome</keyword>
<dbReference type="InterPro" id="IPR001119">
    <property type="entry name" value="SLH_dom"/>
</dbReference>
<evidence type="ECO:0000313" key="2">
    <source>
        <dbReference type="EMBL" id="MDI4644397.1"/>
    </source>
</evidence>
<sequence length="398" mass="43856">MLGMEQFERMKKKGRALRLIFISFMLTAVLMHTADAYGASTANHLAAGITSNGSVPLNDIGGHWAKQAIETAVSKGYIKGYPDGTFKPNKEVTRAEFVKMVSDSLHLPVKPAATGAKWYTPYVSALKAAALLQDSDLGTAWDGQMNRTEMSKLLVRGTDDSVRGKKVTDGEALFKSASAGLIGGIADGTLNEKGTTTRAEAVAVIERLSTVRAGGKLTADKNAVQNAAIIYKGTNLEEIWGTKPVTLPYKLDIKTKVEVTLNKMIIVDLDDPKSPLRNKFKKLVRYPDVKIIQSKAYVVALHITIKNPAVQGHNLYSFNTDSVIPNQSWGYHLVYEDENINAFPILNAMWLDKIATQSGWYMMVIDKSVIDQHPEKKVPMLITFNGYRLMFGETEVQQ</sequence>
<evidence type="ECO:0000259" key="1">
    <source>
        <dbReference type="PROSITE" id="PS51272"/>
    </source>
</evidence>
<protein>
    <submittedName>
        <fullName evidence="2">S-layer homology domain-containing protein</fullName>
    </submittedName>
</protein>
<dbReference type="InterPro" id="IPR051465">
    <property type="entry name" value="Cell_Envelope_Struct_Comp"/>
</dbReference>
<comment type="caution">
    <text evidence="2">The sequence shown here is derived from an EMBL/GenBank/DDBJ whole genome shotgun (WGS) entry which is preliminary data.</text>
</comment>
<dbReference type="Pfam" id="PF00395">
    <property type="entry name" value="SLH"/>
    <property type="match status" value="1"/>
</dbReference>
<proteinExistence type="predicted"/>
<evidence type="ECO:0000313" key="3">
    <source>
        <dbReference type="Proteomes" id="UP001161691"/>
    </source>
</evidence>
<accession>A0ABT6TEX6</accession>